<reference evidence="2" key="1">
    <citation type="journal article" date="2020" name="Stud. Mycol.">
        <title>101 Dothideomycetes genomes: a test case for predicting lifestyles and emergence of pathogens.</title>
        <authorList>
            <person name="Haridas S."/>
            <person name="Albert R."/>
            <person name="Binder M."/>
            <person name="Bloem J."/>
            <person name="Labutti K."/>
            <person name="Salamov A."/>
            <person name="Andreopoulos B."/>
            <person name="Baker S."/>
            <person name="Barry K."/>
            <person name="Bills G."/>
            <person name="Bluhm B."/>
            <person name="Cannon C."/>
            <person name="Castanera R."/>
            <person name="Culley D."/>
            <person name="Daum C."/>
            <person name="Ezra D."/>
            <person name="Gonzalez J."/>
            <person name="Henrissat B."/>
            <person name="Kuo A."/>
            <person name="Liang C."/>
            <person name="Lipzen A."/>
            <person name="Lutzoni F."/>
            <person name="Magnuson J."/>
            <person name="Mondo S."/>
            <person name="Nolan M."/>
            <person name="Ohm R."/>
            <person name="Pangilinan J."/>
            <person name="Park H.-J."/>
            <person name="Ramirez L."/>
            <person name="Alfaro M."/>
            <person name="Sun H."/>
            <person name="Tritt A."/>
            <person name="Yoshinaga Y."/>
            <person name="Zwiers L.-H."/>
            <person name="Turgeon B."/>
            <person name="Goodwin S."/>
            <person name="Spatafora J."/>
            <person name="Crous P."/>
            <person name="Grigoriev I."/>
        </authorList>
    </citation>
    <scope>NUCLEOTIDE SEQUENCE</scope>
    <source>
        <strain evidence="2">CBS 119925</strain>
    </source>
</reference>
<evidence type="ECO:0000256" key="1">
    <source>
        <dbReference type="SAM" id="MobiDB-lite"/>
    </source>
</evidence>
<evidence type="ECO:0000313" key="2">
    <source>
        <dbReference type="EMBL" id="KAF2747100.1"/>
    </source>
</evidence>
<protein>
    <recommendedName>
        <fullName evidence="4">SprT-like domain-containing protein</fullName>
    </recommendedName>
</protein>
<accession>A0A6A6VC05</accession>
<dbReference type="OrthoDB" id="3799884at2759"/>
<dbReference type="Proteomes" id="UP000799440">
    <property type="component" value="Unassembled WGS sequence"/>
</dbReference>
<gene>
    <name evidence="2" type="ORF">M011DRAFT_486757</name>
</gene>
<name>A0A6A6VC05_9PLEO</name>
<dbReference type="EMBL" id="MU006574">
    <property type="protein sequence ID" value="KAF2747100.1"/>
    <property type="molecule type" value="Genomic_DNA"/>
</dbReference>
<evidence type="ECO:0000313" key="3">
    <source>
        <dbReference type="Proteomes" id="UP000799440"/>
    </source>
</evidence>
<evidence type="ECO:0008006" key="4">
    <source>
        <dbReference type="Google" id="ProtNLM"/>
    </source>
</evidence>
<feature type="region of interest" description="Disordered" evidence="1">
    <location>
        <begin position="195"/>
        <end position="216"/>
    </location>
</feature>
<keyword evidence="3" id="KW-1185">Reference proteome</keyword>
<organism evidence="2 3">
    <name type="scientific">Sporormia fimetaria CBS 119925</name>
    <dbReference type="NCBI Taxonomy" id="1340428"/>
    <lineage>
        <taxon>Eukaryota</taxon>
        <taxon>Fungi</taxon>
        <taxon>Dikarya</taxon>
        <taxon>Ascomycota</taxon>
        <taxon>Pezizomycotina</taxon>
        <taxon>Dothideomycetes</taxon>
        <taxon>Pleosporomycetidae</taxon>
        <taxon>Pleosporales</taxon>
        <taxon>Sporormiaceae</taxon>
        <taxon>Sporormia</taxon>
    </lineage>
</organism>
<proteinExistence type="predicted"/>
<dbReference type="AlphaFoldDB" id="A0A6A6VC05"/>
<sequence length="216" mass="25100">MKDPKKICQRLGWGDGARAVGNSDVEKILEAYNALFFFGQIQVEGMFRWKTGLLSKDRRYAQYLPSTGMIEMDPIELSPPPCTLPPDRNATAVDRLGTLLHEALHAYLDYQCQSCRSLDPRDRAAHGYTFQKLGKVLEEKMLEFLKAPVKLGRVRSWLHRREITDRVPCVHELKEWGWWIPLVINLKEQIPWDASKKKRKRDPCDLSEQEPKRIAR</sequence>